<organism evidence="3 4">
    <name type="scientific">Alosa alosa</name>
    <name type="common">allis shad</name>
    <dbReference type="NCBI Taxonomy" id="278164"/>
    <lineage>
        <taxon>Eukaryota</taxon>
        <taxon>Metazoa</taxon>
        <taxon>Chordata</taxon>
        <taxon>Craniata</taxon>
        <taxon>Vertebrata</taxon>
        <taxon>Euteleostomi</taxon>
        <taxon>Actinopterygii</taxon>
        <taxon>Neopterygii</taxon>
        <taxon>Teleostei</taxon>
        <taxon>Clupei</taxon>
        <taxon>Clupeiformes</taxon>
        <taxon>Clupeoidei</taxon>
        <taxon>Clupeidae</taxon>
        <taxon>Alosa</taxon>
    </lineage>
</organism>
<feature type="compositionally biased region" description="Low complexity" evidence="2">
    <location>
        <begin position="169"/>
        <end position="198"/>
    </location>
</feature>
<protein>
    <recommendedName>
        <fullName evidence="5">Centrosomal protein of 89 kDa-like</fullName>
    </recommendedName>
</protein>
<keyword evidence="4" id="KW-1185">Reference proteome</keyword>
<proteinExistence type="predicted"/>
<dbReference type="GO" id="GO:0045202">
    <property type="term" value="C:synapse"/>
    <property type="evidence" value="ECO:0007669"/>
    <property type="project" value="GOC"/>
</dbReference>
<dbReference type="PANTHER" id="PTHR36170:SF1">
    <property type="entry name" value="CENTROSOMAL PROTEIN OF 89 KDA"/>
    <property type="match status" value="1"/>
</dbReference>
<dbReference type="GO" id="GO:0007005">
    <property type="term" value="P:mitochondrion organization"/>
    <property type="evidence" value="ECO:0007669"/>
    <property type="project" value="InterPro"/>
</dbReference>
<evidence type="ECO:0008006" key="5">
    <source>
        <dbReference type="Google" id="ProtNLM"/>
    </source>
</evidence>
<feature type="region of interest" description="Disordered" evidence="2">
    <location>
        <begin position="514"/>
        <end position="546"/>
    </location>
</feature>
<dbReference type="PANTHER" id="PTHR36170">
    <property type="entry name" value="CENTROSOMAL PROTEIN OF 89 KDA"/>
    <property type="match status" value="1"/>
</dbReference>
<feature type="coiled-coil region" evidence="1">
    <location>
        <begin position="273"/>
        <end position="345"/>
    </location>
</feature>
<dbReference type="InterPro" id="IPR033545">
    <property type="entry name" value="CEP89"/>
</dbReference>
<feature type="compositionally biased region" description="Basic and acidic residues" evidence="2">
    <location>
        <begin position="207"/>
        <end position="218"/>
    </location>
</feature>
<accession>A0AAV6FN29</accession>
<dbReference type="AlphaFoldDB" id="A0AAV6FN29"/>
<dbReference type="GO" id="GO:0060271">
    <property type="term" value="P:cilium assembly"/>
    <property type="evidence" value="ECO:0007669"/>
    <property type="project" value="InterPro"/>
</dbReference>
<feature type="region of interest" description="Disordered" evidence="2">
    <location>
        <begin position="114"/>
        <end position="238"/>
    </location>
</feature>
<dbReference type="EMBL" id="JADWDJ010000021">
    <property type="protein sequence ID" value="KAG5263874.1"/>
    <property type="molecule type" value="Genomic_DNA"/>
</dbReference>
<evidence type="ECO:0000313" key="3">
    <source>
        <dbReference type="EMBL" id="KAG5263874.1"/>
    </source>
</evidence>
<comment type="caution">
    <text evidence="3">The sequence shown here is derived from an EMBL/GenBank/DDBJ whole genome shotgun (WGS) entry which is preliminary data.</text>
</comment>
<dbReference type="Proteomes" id="UP000823561">
    <property type="component" value="Chromosome 21"/>
</dbReference>
<evidence type="ECO:0000313" key="4">
    <source>
        <dbReference type="Proteomes" id="UP000823561"/>
    </source>
</evidence>
<reference evidence="3" key="1">
    <citation type="submission" date="2020-10" db="EMBL/GenBank/DDBJ databases">
        <title>Chromosome-scale genome assembly of the Allis shad, Alosa alosa.</title>
        <authorList>
            <person name="Margot Z."/>
            <person name="Christophe K."/>
            <person name="Cabau C."/>
            <person name="Louis A."/>
            <person name="Berthelot C."/>
            <person name="Parey E."/>
            <person name="Roest Crollius H."/>
            <person name="Montfort J."/>
            <person name="Robinson-Rechavi M."/>
            <person name="Bucao C."/>
            <person name="Bouchez O."/>
            <person name="Gislard M."/>
            <person name="Lluch J."/>
            <person name="Milhes M."/>
            <person name="Lampietro C."/>
            <person name="Lopez Roques C."/>
            <person name="Donnadieu C."/>
            <person name="Braasch I."/>
            <person name="Desvignes T."/>
            <person name="Postlethwait J."/>
            <person name="Bobe J."/>
            <person name="Guiguen Y."/>
        </authorList>
    </citation>
    <scope>NUCLEOTIDE SEQUENCE</scope>
    <source>
        <strain evidence="3">M-15738</strain>
        <tissue evidence="3">Blood</tissue>
    </source>
</reference>
<feature type="compositionally biased region" description="Acidic residues" evidence="2">
    <location>
        <begin position="61"/>
        <end position="81"/>
    </location>
</feature>
<gene>
    <name evidence="3" type="ORF">AALO_G00269580</name>
</gene>
<dbReference type="GO" id="GO:0097539">
    <property type="term" value="C:ciliary transition fiber"/>
    <property type="evidence" value="ECO:0007669"/>
    <property type="project" value="TreeGrafter"/>
</dbReference>
<feature type="region of interest" description="Disordered" evidence="2">
    <location>
        <begin position="45"/>
        <end position="98"/>
    </location>
</feature>
<evidence type="ECO:0000256" key="2">
    <source>
        <dbReference type="SAM" id="MobiDB-lite"/>
    </source>
</evidence>
<evidence type="ECO:0000256" key="1">
    <source>
        <dbReference type="SAM" id="Coils"/>
    </source>
</evidence>
<keyword evidence="1" id="KW-0175">Coiled coil</keyword>
<dbReference type="GO" id="GO:0007268">
    <property type="term" value="P:chemical synaptic transmission"/>
    <property type="evidence" value="ECO:0007669"/>
    <property type="project" value="InterPro"/>
</dbReference>
<name>A0AAV6FN29_9TELE</name>
<feature type="compositionally biased region" description="Polar residues" evidence="2">
    <location>
        <begin position="89"/>
        <end position="98"/>
    </location>
</feature>
<sequence length="546" mass="62815">MSKFNFSFRRSERKAFKHIAHAQNLRPTQPFATTALYTRDRWSDVPVGLRPRCPSPGRSAEDEDDEEEEEEDEGLEEEELSEDGHVYQSVENPIRSPSQDLIYAVPLKLRASQSDGDILTEDSTFDIVSPLHTEEEIEEEPIEKRRRSSPSHTLSTPIQPRRASPPQPRTQSPTHTSTHTHTPPHTSTHTSRHATSSPKAMPSPGLRVDRAEVMETSRKQQQKRSSETSRTGLGSEAGEAYREALEVQRELVRALQEQTRGLGGEKQALRRRCEEQGHLLQESQQRLLALERELSTALRDNSPHTGETAELQSLRQHAQELVDENDALKMTVHRLNVELSQYQARFRPLSKEESARTPGLPVKGPSPPWLLDMKYLSPLLLAYEDRLVEKDALLHSCAEEVRKLRVQTEEVVKENEKLHEQMSKTGGISHKEWKQLQEQARLVLEENQVLLEQLEVQQAKAKESQNRHHQEVAKVSKQLSDINQLTRRVEEEERRWRGELDELLGKMAAVQAERQSLVRDQGQLQQHREPDRPSWRRLAFTRHRHA</sequence>
<dbReference type="GO" id="GO:0005814">
    <property type="term" value="C:centriole"/>
    <property type="evidence" value="ECO:0007669"/>
    <property type="project" value="InterPro"/>
</dbReference>